<dbReference type="Proteomes" id="UP001064048">
    <property type="component" value="Chromosome Z"/>
</dbReference>
<evidence type="ECO:0000313" key="2">
    <source>
        <dbReference type="Proteomes" id="UP001064048"/>
    </source>
</evidence>
<proteinExistence type="predicted"/>
<comment type="caution">
    <text evidence="1">The sequence shown here is derived from an EMBL/GenBank/DDBJ whole genome shotgun (WGS) entry which is preliminary data.</text>
</comment>
<organism evidence="1 2">
    <name type="scientific">Choristoneura fumiferana</name>
    <name type="common">Spruce budworm moth</name>
    <name type="synonym">Archips fumiferana</name>
    <dbReference type="NCBI Taxonomy" id="7141"/>
    <lineage>
        <taxon>Eukaryota</taxon>
        <taxon>Metazoa</taxon>
        <taxon>Ecdysozoa</taxon>
        <taxon>Arthropoda</taxon>
        <taxon>Hexapoda</taxon>
        <taxon>Insecta</taxon>
        <taxon>Pterygota</taxon>
        <taxon>Neoptera</taxon>
        <taxon>Endopterygota</taxon>
        <taxon>Lepidoptera</taxon>
        <taxon>Glossata</taxon>
        <taxon>Ditrysia</taxon>
        <taxon>Tortricoidea</taxon>
        <taxon>Tortricidae</taxon>
        <taxon>Tortricinae</taxon>
        <taxon>Choristoneura</taxon>
    </lineage>
</organism>
<keyword evidence="2" id="KW-1185">Reference proteome</keyword>
<gene>
    <name evidence="1" type="ORF">MSG28_000398</name>
</gene>
<name>A0ACC0K0M7_CHOFU</name>
<evidence type="ECO:0000313" key="1">
    <source>
        <dbReference type="EMBL" id="KAI8429928.1"/>
    </source>
</evidence>
<accession>A0ACC0K0M7</accession>
<dbReference type="EMBL" id="CM046131">
    <property type="protein sequence ID" value="KAI8429928.1"/>
    <property type="molecule type" value="Genomic_DNA"/>
</dbReference>
<sequence length="383" mass="44700">MYPELPVNVQKYDAAFPNFGRPTIIGYIGFENLKFAKNIYNRKVKFDLNVLIDKAIRKPDDLDVKLNDLIRFLQEHKVRLKLPCPNTLDKANFFCYRGLMTCVACTPYENKEPWKIVALLFKGNIYLCARDTEEKLHRKNNMTPEEKKFTSWGYKFEQYMLSDTPDTEPDPNVPVDETEEFSLVFRTHLNRHNILYGAEMDGIRCDQGDVPHSPTPELGAEAIVDYLTKKEFVELKTSKKIEHPRQEASFRRFKTKKWWCQSFLAGVNTLVCGVRDDAGIVKELKTYTMRDLSKMSQRYWNPNVCFNFLDAFLTYVKRCLAQEIIETHGDNALQNLQTLPLISIMLEWSPGMPVHVAGRYSNEDDPILPEWFINHFKRNDLSD</sequence>
<reference evidence="1 2" key="1">
    <citation type="journal article" date="2022" name="Genome Biol. Evol.">
        <title>The Spruce Budworm Genome: Reconstructing the Evolutionary History of Antifreeze Proteins.</title>
        <authorList>
            <person name="Beliveau C."/>
            <person name="Gagne P."/>
            <person name="Picq S."/>
            <person name="Vernygora O."/>
            <person name="Keeling C.I."/>
            <person name="Pinkney K."/>
            <person name="Doucet D."/>
            <person name="Wen F."/>
            <person name="Johnston J.S."/>
            <person name="Maaroufi H."/>
            <person name="Boyle B."/>
            <person name="Laroche J."/>
            <person name="Dewar K."/>
            <person name="Juretic N."/>
            <person name="Blackburn G."/>
            <person name="Nisole A."/>
            <person name="Brunet B."/>
            <person name="Brandao M."/>
            <person name="Lumley L."/>
            <person name="Duan J."/>
            <person name="Quan G."/>
            <person name="Lucarotti C.J."/>
            <person name="Roe A.D."/>
            <person name="Sperling F.A.H."/>
            <person name="Levesque R.C."/>
            <person name="Cusson M."/>
        </authorList>
    </citation>
    <scope>NUCLEOTIDE SEQUENCE [LARGE SCALE GENOMIC DNA]</scope>
    <source>
        <strain evidence="1">Glfc:IPQL:Cfum</strain>
    </source>
</reference>
<protein>
    <submittedName>
        <fullName evidence="1">Uncharacterized protein</fullName>
    </submittedName>
</protein>